<dbReference type="PANTHER" id="PTHR31527">
    <property type="entry name" value="RE64534P"/>
    <property type="match status" value="1"/>
</dbReference>
<feature type="domain" description="DUF1989" evidence="1">
    <location>
        <begin position="2"/>
        <end position="172"/>
    </location>
</feature>
<sequence>MLPGGHHWSGRIRRGTVLQFKACAAAANLSALFFNAEEKLERYNMPDTLKAQHTAFLTAGHVCYSDMGRVMCSVIRDDSGWIDTLCGVTDARQIQAQYGSKTFGDARNDMYRNGRDGFLVEMEKWGLGHQDLVANINLFSKVSADEQGALVWASQHSKAGDIIELRFEMETLLILSSAPHVLNPATDYQPADISITAYKARPLAADDLCLNSCAQNQRGFANNARYFGEASFDQNGGQSSH</sequence>
<keyword evidence="3" id="KW-1185">Reference proteome</keyword>
<evidence type="ECO:0000313" key="3">
    <source>
        <dbReference type="Proteomes" id="UP000192132"/>
    </source>
</evidence>
<proteinExistence type="predicted"/>
<dbReference type="EMBL" id="MLCN01000007">
    <property type="protein sequence ID" value="ONG41857.1"/>
    <property type="molecule type" value="Genomic_DNA"/>
</dbReference>
<gene>
    <name evidence="2" type="ORF">BKE30_03000</name>
</gene>
<dbReference type="NCBIfam" id="TIGR03425">
    <property type="entry name" value="urea_degr_2"/>
    <property type="match status" value="1"/>
</dbReference>
<evidence type="ECO:0000259" key="1">
    <source>
        <dbReference type="Pfam" id="PF09347"/>
    </source>
</evidence>
<protein>
    <submittedName>
        <fullName evidence="2">Urea carboxylase</fullName>
    </submittedName>
</protein>
<evidence type="ECO:0000313" key="2">
    <source>
        <dbReference type="EMBL" id="ONG41857.1"/>
    </source>
</evidence>
<dbReference type="PANTHER" id="PTHR31527:SF0">
    <property type="entry name" value="RE64534P"/>
    <property type="match status" value="1"/>
</dbReference>
<name>A0A1S8CXD4_9GAMM</name>
<dbReference type="STRING" id="1907941.BKE30_03000"/>
<dbReference type="InterPro" id="IPR017792">
    <property type="entry name" value="UAAP1"/>
</dbReference>
<reference evidence="2 3" key="1">
    <citation type="submission" date="2016-10" db="EMBL/GenBank/DDBJ databases">
        <title>Draft Genome sequence of Alkanindiges sp. strain H1.</title>
        <authorList>
            <person name="Subhash Y."/>
            <person name="Lee S."/>
        </authorList>
    </citation>
    <scope>NUCLEOTIDE SEQUENCE [LARGE SCALE GENOMIC DNA]</scope>
    <source>
        <strain evidence="2 3">H1</strain>
    </source>
</reference>
<organism evidence="2 3">
    <name type="scientific">Alkanindiges hydrocarboniclasticus</name>
    <dbReference type="NCBI Taxonomy" id="1907941"/>
    <lineage>
        <taxon>Bacteria</taxon>
        <taxon>Pseudomonadati</taxon>
        <taxon>Pseudomonadota</taxon>
        <taxon>Gammaproteobacteria</taxon>
        <taxon>Moraxellales</taxon>
        <taxon>Moraxellaceae</taxon>
        <taxon>Alkanindiges</taxon>
    </lineage>
</organism>
<dbReference type="Pfam" id="PF09347">
    <property type="entry name" value="DUF1989"/>
    <property type="match status" value="1"/>
</dbReference>
<dbReference type="InterPro" id="IPR018959">
    <property type="entry name" value="DUF1989"/>
</dbReference>
<dbReference type="AlphaFoldDB" id="A0A1S8CXD4"/>
<comment type="caution">
    <text evidence="2">The sequence shown here is derived from an EMBL/GenBank/DDBJ whole genome shotgun (WGS) entry which is preliminary data.</text>
</comment>
<accession>A0A1S8CXD4</accession>
<dbReference type="Proteomes" id="UP000192132">
    <property type="component" value="Unassembled WGS sequence"/>
</dbReference>